<dbReference type="GO" id="GO:0006606">
    <property type="term" value="P:protein import into nucleus"/>
    <property type="evidence" value="ECO:0007669"/>
    <property type="project" value="InterPro"/>
</dbReference>
<keyword evidence="2 5" id="KW-0813">Transport</keyword>
<keyword evidence="9" id="KW-1185">Reference proteome</keyword>
<evidence type="ECO:0000256" key="6">
    <source>
        <dbReference type="PROSITE-ProRule" id="PRU00259"/>
    </source>
</evidence>
<organism evidence="8 9">
    <name type="scientific">Tribonema minus</name>
    <dbReference type="NCBI Taxonomy" id="303371"/>
    <lineage>
        <taxon>Eukaryota</taxon>
        <taxon>Sar</taxon>
        <taxon>Stramenopiles</taxon>
        <taxon>Ochrophyta</taxon>
        <taxon>PX clade</taxon>
        <taxon>Xanthophyceae</taxon>
        <taxon>Tribonematales</taxon>
        <taxon>Tribonemataceae</taxon>
        <taxon>Tribonema</taxon>
    </lineage>
</organism>
<dbReference type="Proteomes" id="UP000664859">
    <property type="component" value="Unassembled WGS sequence"/>
</dbReference>
<evidence type="ECO:0000256" key="4">
    <source>
        <dbReference type="ARBA" id="ARBA00022927"/>
    </source>
</evidence>
<gene>
    <name evidence="8" type="ORF">JKP88DRAFT_321185</name>
</gene>
<dbReference type="GO" id="GO:0005737">
    <property type="term" value="C:cytoplasm"/>
    <property type="evidence" value="ECO:0007669"/>
    <property type="project" value="InterPro"/>
</dbReference>
<feature type="repeat" description="ARM" evidence="6">
    <location>
        <begin position="151"/>
        <end position="193"/>
    </location>
</feature>
<dbReference type="OrthoDB" id="29145at2759"/>
<proteinExistence type="inferred from homology"/>
<evidence type="ECO:0000256" key="7">
    <source>
        <dbReference type="SAM" id="MobiDB-lite"/>
    </source>
</evidence>
<protein>
    <recommendedName>
        <fullName evidence="5">Importin subunit alpha</fullName>
    </recommendedName>
</protein>
<evidence type="ECO:0000256" key="3">
    <source>
        <dbReference type="ARBA" id="ARBA00022737"/>
    </source>
</evidence>
<keyword evidence="3" id="KW-0677">Repeat</keyword>
<evidence type="ECO:0000256" key="2">
    <source>
        <dbReference type="ARBA" id="ARBA00022448"/>
    </source>
</evidence>
<dbReference type="InterPro" id="IPR011989">
    <property type="entry name" value="ARM-like"/>
</dbReference>
<dbReference type="Pfam" id="PF00514">
    <property type="entry name" value="Arm"/>
    <property type="match status" value="3"/>
</dbReference>
<name>A0A835YTV7_9STRA</name>
<dbReference type="InterPro" id="IPR016024">
    <property type="entry name" value="ARM-type_fold"/>
</dbReference>
<dbReference type="InterPro" id="IPR024931">
    <property type="entry name" value="Importin_alpha"/>
</dbReference>
<feature type="region of interest" description="Disordered" evidence="7">
    <location>
        <begin position="1"/>
        <end position="62"/>
    </location>
</feature>
<dbReference type="SUPFAM" id="SSF48371">
    <property type="entry name" value="ARM repeat"/>
    <property type="match status" value="1"/>
</dbReference>
<dbReference type="InterPro" id="IPR000225">
    <property type="entry name" value="Armadillo"/>
</dbReference>
<evidence type="ECO:0000313" key="8">
    <source>
        <dbReference type="EMBL" id="KAG5181486.1"/>
    </source>
</evidence>
<dbReference type="PANTHER" id="PTHR23316">
    <property type="entry name" value="IMPORTIN ALPHA"/>
    <property type="match status" value="1"/>
</dbReference>
<dbReference type="EMBL" id="JAFCMP010000323">
    <property type="protein sequence ID" value="KAG5181486.1"/>
    <property type="molecule type" value="Genomic_DNA"/>
</dbReference>
<dbReference type="GO" id="GO:0061608">
    <property type="term" value="F:nuclear import signal receptor activity"/>
    <property type="evidence" value="ECO:0007669"/>
    <property type="project" value="InterPro"/>
</dbReference>
<reference evidence="8" key="1">
    <citation type="submission" date="2021-02" db="EMBL/GenBank/DDBJ databases">
        <title>First Annotated Genome of the Yellow-green Alga Tribonema minus.</title>
        <authorList>
            <person name="Mahan K.M."/>
        </authorList>
    </citation>
    <scope>NUCLEOTIDE SEQUENCE</scope>
    <source>
        <strain evidence="8">UTEX B ZZ1240</strain>
    </source>
</reference>
<comment type="caution">
    <text evidence="8">The sequence shown here is derived from an EMBL/GenBank/DDBJ whole genome shotgun (WGS) entry which is preliminary data.</text>
</comment>
<evidence type="ECO:0000313" key="9">
    <source>
        <dbReference type="Proteomes" id="UP000664859"/>
    </source>
</evidence>
<sequence>MSEKRKGSHKPMLAPESQTHRRRERAKQLSAIKRDGALAKRRRSLEPSSVAMAADEEAPSTAAAEYTEAELKEALAGLAGPPAGALPHLAALRKMLSSEEDPPIQAVIDAGAVPRLLALLEHPDDRYKLDAVRCIANIGSGDRHATSHVLDAAPALIALLHAPSPALVEDALWALGNIAGDVQTSRDVLSAQGAVPAITRVLAAQTRHAATRSSAPLAAVAAWALGNLARGEGASALPFGASGAFAPLVALLGVAPGAGERGENAAAEAAWALAFLTAREDACVEQLLGLGVVPALVDLLARGTQDHSSAKESAAAVAAMTPALRTLGNLAAGPDAWVAQLLSQPKFLPSLAQVVASQDPTHHAMVKEAAWLVSSLVGGHASCRDAVLAAGFLVPTLDLLRSGQFDLQREAARAVWNIVADAANSAGAQQALQAVTAEPGVLAAFVALLRVPDMETVAVALSYVRLVCERVPEGSRAVERAGGLEAIDELHYGPVDPAISAQAAAIVDKFFGEDYEEDSTAQPAAPAPADIGHGMGRGKHLTEPAWMHK</sequence>
<accession>A0A835YTV7</accession>
<feature type="region of interest" description="Disordered" evidence="7">
    <location>
        <begin position="517"/>
        <end position="549"/>
    </location>
</feature>
<dbReference type="Gene3D" id="1.25.10.10">
    <property type="entry name" value="Leucine-rich Repeat Variant"/>
    <property type="match status" value="1"/>
</dbReference>
<dbReference type="PROSITE" id="PS50176">
    <property type="entry name" value="ARM_REPEAT"/>
    <property type="match status" value="1"/>
</dbReference>
<dbReference type="SMART" id="SM00185">
    <property type="entry name" value="ARM"/>
    <property type="match status" value="8"/>
</dbReference>
<dbReference type="PIRSF" id="PIRSF005673">
    <property type="entry name" value="Importin_alpha"/>
    <property type="match status" value="1"/>
</dbReference>
<keyword evidence="4 5" id="KW-0653">Protein transport</keyword>
<dbReference type="AlphaFoldDB" id="A0A835YTV7"/>
<evidence type="ECO:0000256" key="1">
    <source>
        <dbReference type="ARBA" id="ARBA00010394"/>
    </source>
</evidence>
<evidence type="ECO:0000256" key="5">
    <source>
        <dbReference type="PIRNR" id="PIRNR005673"/>
    </source>
</evidence>
<comment type="similarity">
    <text evidence="1 5">Belongs to the importin alpha family.</text>
</comment>